<dbReference type="Proteomes" id="UP001157006">
    <property type="component" value="Chromosome 4"/>
</dbReference>
<accession>A0AAV1ACI4</accession>
<organism evidence="1 2">
    <name type="scientific">Vicia faba</name>
    <name type="common">Broad bean</name>
    <name type="synonym">Faba vulgaris</name>
    <dbReference type="NCBI Taxonomy" id="3906"/>
    <lineage>
        <taxon>Eukaryota</taxon>
        <taxon>Viridiplantae</taxon>
        <taxon>Streptophyta</taxon>
        <taxon>Embryophyta</taxon>
        <taxon>Tracheophyta</taxon>
        <taxon>Spermatophyta</taxon>
        <taxon>Magnoliopsida</taxon>
        <taxon>eudicotyledons</taxon>
        <taxon>Gunneridae</taxon>
        <taxon>Pentapetalae</taxon>
        <taxon>rosids</taxon>
        <taxon>fabids</taxon>
        <taxon>Fabales</taxon>
        <taxon>Fabaceae</taxon>
        <taxon>Papilionoideae</taxon>
        <taxon>50 kb inversion clade</taxon>
        <taxon>NPAAA clade</taxon>
        <taxon>Hologalegina</taxon>
        <taxon>IRL clade</taxon>
        <taxon>Fabeae</taxon>
        <taxon>Vicia</taxon>
    </lineage>
</organism>
<protein>
    <submittedName>
        <fullName evidence="1">Uncharacterized protein</fullName>
    </submittedName>
</protein>
<evidence type="ECO:0000313" key="1">
    <source>
        <dbReference type="EMBL" id="CAI8607233.1"/>
    </source>
</evidence>
<sequence>MGNIWLHCTPLPKQSIRRIEAICRIFLWSGYEKVSRKSPIAWNSVCAPKNKGGLNIVNLQVWSKACLSRYPWNLSGKEDNLWIRWVHSYYLKGQGIINTPIRSYASWILKSMLTLRDEVSGLHVWDNMIL</sequence>
<dbReference type="AlphaFoldDB" id="A0AAV1ACI4"/>
<proteinExistence type="predicted"/>
<reference evidence="1 2" key="1">
    <citation type="submission" date="2023-01" db="EMBL/GenBank/DDBJ databases">
        <authorList>
            <person name="Kreplak J."/>
        </authorList>
    </citation>
    <scope>NUCLEOTIDE SEQUENCE [LARGE SCALE GENOMIC DNA]</scope>
</reference>
<evidence type="ECO:0000313" key="2">
    <source>
        <dbReference type="Proteomes" id="UP001157006"/>
    </source>
</evidence>
<dbReference type="EMBL" id="OX451739">
    <property type="protein sequence ID" value="CAI8607233.1"/>
    <property type="molecule type" value="Genomic_DNA"/>
</dbReference>
<gene>
    <name evidence="1" type="ORF">VFH_IV028800</name>
</gene>
<dbReference type="PANTHER" id="PTHR33116">
    <property type="entry name" value="REVERSE TRANSCRIPTASE ZINC-BINDING DOMAIN-CONTAINING PROTEIN-RELATED-RELATED"/>
    <property type="match status" value="1"/>
</dbReference>
<name>A0AAV1ACI4_VICFA</name>
<keyword evidence="2" id="KW-1185">Reference proteome</keyword>
<dbReference type="PANTHER" id="PTHR33116:SF66">
    <property type="entry name" value="REVERSE TRANSCRIPTASE ZINC-BINDING DOMAIN-CONTAINING PROTEIN"/>
    <property type="match status" value="1"/>
</dbReference>